<name>A0AAN8ZIB6_9MAGN</name>
<comment type="caution">
    <text evidence="1">The sequence shown here is derived from an EMBL/GenBank/DDBJ whole genome shotgun (WGS) entry which is preliminary data.</text>
</comment>
<dbReference type="Proteomes" id="UP001370490">
    <property type="component" value="Unassembled WGS sequence"/>
</dbReference>
<gene>
    <name evidence="1" type="ORF">RJ641_027646</name>
</gene>
<dbReference type="PANTHER" id="PTHR32254:SF5">
    <property type="entry name" value="CALCINEURIN-LIKE METALLO-PHOSPHOESTERASE SUPERFAMILY PROTEIN"/>
    <property type="match status" value="1"/>
</dbReference>
<dbReference type="PANTHER" id="PTHR32254">
    <property type="entry name" value="EXPRESSED PROTEIN"/>
    <property type="match status" value="1"/>
</dbReference>
<keyword evidence="2" id="KW-1185">Reference proteome</keyword>
<sequence length="288" mass="32906">MEKRSWVCTLIVQTSLCFTVFLALNVGRPQKLNNGGKSSRPLDIYFFSVRGGFRALKQQNHLLNLMDRVAKTYKARFVVNISELGEDDPLTLNGTRHFSSLKVPWYTTGAFKGLRADYFQKKINFLDWKSLEIIVVDTGSLQDSMLLESDDQFLWLKRTLEEPKADWRIVIGFHQLLVCEENEVQVVAKQAYEPLHHTLEKFGVDMYLSEQNCAKHARKGSVSYIGIPSPTDRYYFDFVDGASVAAKDMINGFLLHRVSSLEIVTYFITSTGEIMARATTRQKGREVV</sequence>
<accession>A0AAN8ZIB6</accession>
<proteinExistence type="predicted"/>
<organism evidence="1 2">
    <name type="scientific">Dillenia turbinata</name>
    <dbReference type="NCBI Taxonomy" id="194707"/>
    <lineage>
        <taxon>Eukaryota</taxon>
        <taxon>Viridiplantae</taxon>
        <taxon>Streptophyta</taxon>
        <taxon>Embryophyta</taxon>
        <taxon>Tracheophyta</taxon>
        <taxon>Spermatophyta</taxon>
        <taxon>Magnoliopsida</taxon>
        <taxon>eudicotyledons</taxon>
        <taxon>Gunneridae</taxon>
        <taxon>Pentapetalae</taxon>
        <taxon>Dilleniales</taxon>
        <taxon>Dilleniaceae</taxon>
        <taxon>Dillenia</taxon>
    </lineage>
</organism>
<dbReference type="InterPro" id="IPR029052">
    <property type="entry name" value="Metallo-depent_PP-like"/>
</dbReference>
<dbReference type="SUPFAM" id="SSF56300">
    <property type="entry name" value="Metallo-dependent phosphatases"/>
    <property type="match status" value="1"/>
</dbReference>
<dbReference type="AlphaFoldDB" id="A0AAN8ZIB6"/>
<dbReference type="Gene3D" id="3.60.21.10">
    <property type="match status" value="1"/>
</dbReference>
<evidence type="ECO:0000313" key="1">
    <source>
        <dbReference type="EMBL" id="KAK6942269.1"/>
    </source>
</evidence>
<dbReference type="EMBL" id="JBAMMX010000004">
    <property type="protein sequence ID" value="KAK6942269.1"/>
    <property type="molecule type" value="Genomic_DNA"/>
</dbReference>
<protein>
    <submittedName>
        <fullName evidence="1">Uncharacterized protein</fullName>
    </submittedName>
</protein>
<evidence type="ECO:0000313" key="2">
    <source>
        <dbReference type="Proteomes" id="UP001370490"/>
    </source>
</evidence>
<reference evidence="1 2" key="1">
    <citation type="submission" date="2023-12" db="EMBL/GenBank/DDBJ databases">
        <title>A high-quality genome assembly for Dillenia turbinata (Dilleniales).</title>
        <authorList>
            <person name="Chanderbali A."/>
        </authorList>
    </citation>
    <scope>NUCLEOTIDE SEQUENCE [LARGE SCALE GENOMIC DNA]</scope>
    <source>
        <strain evidence="1">LSX21</strain>
        <tissue evidence="1">Leaf</tissue>
    </source>
</reference>